<feature type="transmembrane region" description="Helical" evidence="9">
    <location>
        <begin position="169"/>
        <end position="188"/>
    </location>
</feature>
<protein>
    <submittedName>
        <fullName evidence="10">Cytosine permease</fullName>
    </submittedName>
</protein>
<dbReference type="PANTHER" id="PTHR31806:SF1">
    <property type="entry name" value="PURINE-CYTOSINE PERMEASE FCY2-RELATED"/>
    <property type="match status" value="1"/>
</dbReference>
<dbReference type="Proteomes" id="UP000286746">
    <property type="component" value="Unassembled WGS sequence"/>
</dbReference>
<evidence type="ECO:0000313" key="11">
    <source>
        <dbReference type="Proteomes" id="UP000286746"/>
    </source>
</evidence>
<feature type="transmembrane region" description="Helical" evidence="9">
    <location>
        <begin position="225"/>
        <end position="249"/>
    </location>
</feature>
<name>A0A401W4E9_STREY</name>
<evidence type="ECO:0000256" key="8">
    <source>
        <dbReference type="SAM" id="MobiDB-lite"/>
    </source>
</evidence>
<feature type="transmembrane region" description="Helical" evidence="9">
    <location>
        <begin position="131"/>
        <end position="149"/>
    </location>
</feature>
<dbReference type="PANTHER" id="PTHR31806">
    <property type="entry name" value="PURINE-CYTOSINE PERMEASE FCY2-RELATED"/>
    <property type="match status" value="1"/>
</dbReference>
<evidence type="ECO:0000256" key="2">
    <source>
        <dbReference type="ARBA" id="ARBA00008974"/>
    </source>
</evidence>
<dbReference type="Pfam" id="PF02133">
    <property type="entry name" value="Transp_cyt_pur"/>
    <property type="match status" value="1"/>
</dbReference>
<feature type="transmembrane region" description="Helical" evidence="9">
    <location>
        <begin position="463"/>
        <end position="480"/>
    </location>
</feature>
<feature type="transmembrane region" description="Helical" evidence="9">
    <location>
        <begin position="195"/>
        <end position="213"/>
    </location>
</feature>
<dbReference type="GO" id="GO:0022857">
    <property type="term" value="F:transmembrane transporter activity"/>
    <property type="evidence" value="ECO:0007669"/>
    <property type="project" value="InterPro"/>
</dbReference>
<evidence type="ECO:0000256" key="9">
    <source>
        <dbReference type="SAM" id="Phobius"/>
    </source>
</evidence>
<keyword evidence="3 7" id="KW-0813">Transport</keyword>
<evidence type="ECO:0000256" key="6">
    <source>
        <dbReference type="ARBA" id="ARBA00023136"/>
    </source>
</evidence>
<dbReference type="AlphaFoldDB" id="A0A401W4E9"/>
<evidence type="ECO:0000256" key="3">
    <source>
        <dbReference type="ARBA" id="ARBA00022448"/>
    </source>
</evidence>
<dbReference type="PIRSF" id="PIRSF002744">
    <property type="entry name" value="Pur-cyt_permease"/>
    <property type="match status" value="1"/>
</dbReference>
<accession>A0A401W4E9</accession>
<evidence type="ECO:0000313" key="10">
    <source>
        <dbReference type="EMBL" id="GCD44190.1"/>
    </source>
</evidence>
<dbReference type="EMBL" id="BHZD01000001">
    <property type="protein sequence ID" value="GCD44190.1"/>
    <property type="molecule type" value="Genomic_DNA"/>
</dbReference>
<feature type="transmembrane region" description="Helical" evidence="9">
    <location>
        <begin position="352"/>
        <end position="372"/>
    </location>
</feature>
<feature type="compositionally biased region" description="Low complexity" evidence="8">
    <location>
        <begin position="13"/>
        <end position="26"/>
    </location>
</feature>
<feature type="transmembrane region" description="Helical" evidence="9">
    <location>
        <begin position="60"/>
        <end position="81"/>
    </location>
</feature>
<evidence type="ECO:0000256" key="1">
    <source>
        <dbReference type="ARBA" id="ARBA00004141"/>
    </source>
</evidence>
<feature type="transmembrane region" description="Helical" evidence="9">
    <location>
        <begin position="270"/>
        <end position="292"/>
    </location>
</feature>
<feature type="transmembrane region" description="Helical" evidence="9">
    <location>
        <begin position="87"/>
        <end position="110"/>
    </location>
</feature>
<keyword evidence="11" id="KW-1185">Reference proteome</keyword>
<sequence length="501" mass="52586">MKHPVSGAGHAGSGAPHPAADTTGTGPHAGSGGPAHHLVEGRTIDAVPETERHGRPRDLFAVWFAANISPLTIVSGTIAPLVFGLGLWPAIAAVTLGNLLGGFLMALHAAQGPRLGVPQMIQSRGQFGSHGSLLVTLVVVFMYAGWFASNLVIAGQALNRSVPAVDTSGWLVLCALAGLVVAVVGYRLIHRVGRWATVVTLALLALCAVRVFLTPGVLARATDATGFTLSGFVGMTAIGILLQITYAPYVSDYTRYMPAHAASRRSTLWFTYWGSVLGSVLPMFLGIVMGIAVADDAIAGLDTVLGGTLSAVVLCSFAVIVVHVNSMNLYGTSLCLVTAAQTFRHSWLPGRLTRTALIAGPLALGLTLALAFQDTFLASYTDFLAILQYVLIPWTAINLVDYYLIRRGHYHVPSFFAPGGGVYGRVNGPAVLVYAVSFALEVPFMHTSAYTGPVASALDGIDLSWAVGLAVPTVAYWLIARRRTAPDLLPTTAPALPQEGS</sequence>
<dbReference type="RefSeq" id="WP_125055122.1">
    <property type="nucleotide sequence ID" value="NZ_BHZD01000001.1"/>
</dbReference>
<feature type="transmembrane region" description="Helical" evidence="9">
    <location>
        <begin position="304"/>
        <end position="324"/>
    </location>
</feature>
<feature type="transmembrane region" description="Helical" evidence="9">
    <location>
        <begin position="384"/>
        <end position="405"/>
    </location>
</feature>
<dbReference type="GO" id="GO:0005886">
    <property type="term" value="C:plasma membrane"/>
    <property type="evidence" value="ECO:0007669"/>
    <property type="project" value="TreeGrafter"/>
</dbReference>
<evidence type="ECO:0000256" key="5">
    <source>
        <dbReference type="ARBA" id="ARBA00022989"/>
    </source>
</evidence>
<comment type="subcellular location">
    <subcellularLocation>
        <location evidence="1">Membrane</location>
        <topology evidence="1">Multi-pass membrane protein</topology>
    </subcellularLocation>
</comment>
<feature type="region of interest" description="Disordered" evidence="8">
    <location>
        <begin position="1"/>
        <end position="37"/>
    </location>
</feature>
<keyword evidence="6 7" id="KW-0472">Membrane</keyword>
<organism evidence="10 11">
    <name type="scientific">Streptomyces paromomycinus</name>
    <name type="common">Streptomyces rimosus subsp. paromomycinus</name>
    <dbReference type="NCBI Taxonomy" id="92743"/>
    <lineage>
        <taxon>Bacteria</taxon>
        <taxon>Bacillati</taxon>
        <taxon>Actinomycetota</taxon>
        <taxon>Actinomycetes</taxon>
        <taxon>Kitasatosporales</taxon>
        <taxon>Streptomycetaceae</taxon>
        <taxon>Streptomyces</taxon>
    </lineage>
</organism>
<dbReference type="InterPro" id="IPR001248">
    <property type="entry name" value="Pur-cyt_permease"/>
</dbReference>
<gene>
    <name evidence="10" type="ORF">GKJPGBOP_03881</name>
</gene>
<proteinExistence type="inferred from homology"/>
<comment type="caution">
    <text evidence="10">The sequence shown here is derived from an EMBL/GenBank/DDBJ whole genome shotgun (WGS) entry which is preliminary data.</text>
</comment>
<keyword evidence="5 9" id="KW-1133">Transmembrane helix</keyword>
<keyword evidence="4 9" id="KW-0812">Transmembrane</keyword>
<evidence type="ECO:0000256" key="4">
    <source>
        <dbReference type="ARBA" id="ARBA00022692"/>
    </source>
</evidence>
<evidence type="ECO:0000256" key="7">
    <source>
        <dbReference type="PIRNR" id="PIRNR002744"/>
    </source>
</evidence>
<feature type="transmembrane region" description="Helical" evidence="9">
    <location>
        <begin position="426"/>
        <end position="443"/>
    </location>
</feature>
<dbReference type="Gene3D" id="1.10.4160.10">
    <property type="entry name" value="Hydantoin permease"/>
    <property type="match status" value="1"/>
</dbReference>
<reference evidence="10 11" key="1">
    <citation type="submission" date="2018-11" db="EMBL/GenBank/DDBJ databases">
        <title>Whole genome sequence of Streptomyces paromomycinus NBRC 15454(T).</title>
        <authorList>
            <person name="Komaki H."/>
            <person name="Tamura T."/>
        </authorList>
    </citation>
    <scope>NUCLEOTIDE SEQUENCE [LARGE SCALE GENOMIC DNA]</scope>
    <source>
        <strain evidence="10 11">NBRC 15454</strain>
    </source>
</reference>
<comment type="similarity">
    <text evidence="2 7">Belongs to the purine-cytosine permease (2.A.39) family.</text>
</comment>
<dbReference type="CDD" id="cd11484">
    <property type="entry name" value="SLC-NCS1sbd_CobB-like"/>
    <property type="match status" value="1"/>
</dbReference>
<dbReference type="InterPro" id="IPR026030">
    <property type="entry name" value="Pur-cyt_permease_Fcy2/21/22"/>
</dbReference>